<gene>
    <name evidence="6" type="ORF">C8A01DRAFT_47105</name>
</gene>
<dbReference type="PANTHER" id="PTHR24185">
    <property type="entry name" value="CALCIUM-INDEPENDENT PHOSPHOLIPASE A2-GAMMA"/>
    <property type="match status" value="1"/>
</dbReference>
<dbReference type="AlphaFoldDB" id="A0AAN6PF19"/>
<evidence type="ECO:0000313" key="6">
    <source>
        <dbReference type="EMBL" id="KAK4039462.1"/>
    </source>
</evidence>
<keyword evidence="2 4" id="KW-0442">Lipid degradation</keyword>
<evidence type="ECO:0000256" key="1">
    <source>
        <dbReference type="ARBA" id="ARBA00022801"/>
    </source>
</evidence>
<feature type="short sequence motif" description="GXGXXG" evidence="4">
    <location>
        <begin position="13"/>
        <end position="18"/>
    </location>
</feature>
<dbReference type="Pfam" id="PF01734">
    <property type="entry name" value="Patatin"/>
    <property type="match status" value="1"/>
</dbReference>
<dbReference type="GO" id="GO:0016020">
    <property type="term" value="C:membrane"/>
    <property type="evidence" value="ECO:0007669"/>
    <property type="project" value="TreeGrafter"/>
</dbReference>
<dbReference type="Pfam" id="PF13374">
    <property type="entry name" value="TPR_10"/>
    <property type="match status" value="1"/>
</dbReference>
<dbReference type="Pfam" id="PF13424">
    <property type="entry name" value="TPR_12"/>
    <property type="match status" value="1"/>
</dbReference>
<name>A0AAN6PF19_9PEZI</name>
<dbReference type="InterPro" id="IPR002641">
    <property type="entry name" value="PNPLA_dom"/>
</dbReference>
<feature type="active site" description="Proton acceptor" evidence="4">
    <location>
        <position position="195"/>
    </location>
</feature>
<keyword evidence="6" id="KW-0808">Transferase</keyword>
<dbReference type="CDD" id="cd07216">
    <property type="entry name" value="Pat17_PNPLA8_PNPLA9_like3"/>
    <property type="match status" value="1"/>
</dbReference>
<evidence type="ECO:0000313" key="7">
    <source>
        <dbReference type="Proteomes" id="UP001303115"/>
    </source>
</evidence>
<dbReference type="PANTHER" id="PTHR24185:SF1">
    <property type="entry name" value="CALCIUM-INDEPENDENT PHOSPHOLIPASE A2-GAMMA"/>
    <property type="match status" value="1"/>
</dbReference>
<dbReference type="GO" id="GO:0019369">
    <property type="term" value="P:arachidonate metabolic process"/>
    <property type="evidence" value="ECO:0007669"/>
    <property type="project" value="TreeGrafter"/>
</dbReference>
<feature type="active site" description="Nucleophile" evidence="4">
    <location>
        <position position="51"/>
    </location>
</feature>
<organism evidence="6 7">
    <name type="scientific">Parachaetomium inaequale</name>
    <dbReference type="NCBI Taxonomy" id="2588326"/>
    <lineage>
        <taxon>Eukaryota</taxon>
        <taxon>Fungi</taxon>
        <taxon>Dikarya</taxon>
        <taxon>Ascomycota</taxon>
        <taxon>Pezizomycotina</taxon>
        <taxon>Sordariomycetes</taxon>
        <taxon>Sordariomycetidae</taxon>
        <taxon>Sordariales</taxon>
        <taxon>Chaetomiaceae</taxon>
        <taxon>Parachaetomium</taxon>
    </lineage>
</organism>
<dbReference type="SUPFAM" id="SSF52151">
    <property type="entry name" value="FabD/lysophospholipase-like"/>
    <property type="match status" value="1"/>
</dbReference>
<keyword evidence="1 4" id="KW-0378">Hydrolase</keyword>
<evidence type="ECO:0000256" key="2">
    <source>
        <dbReference type="ARBA" id="ARBA00022963"/>
    </source>
</evidence>
<sequence>MSGQSLRLLALDGGGVRGLSSLMILQRLMMTVNPESPPKPCDYFDMIGGTSTGGLIAIMLGRLQMTVEECIRAYTSLSDKVFEKQNHRINLKGKIQGRFDAAVLELAVKKIVTDQGLEPDALLKDAPDAPCKVFVCATSKETSDMVCLKTYRSPRDGRTHLFDSTTIWQACRATSAATSFFDPIAIGPYGEEFVDGALGLNNPVYALWNQAQDVWGGDEQQRLHTRLRCLVSIGTGVPALKPYCDDVFGIVATLKEISTETERTAEMFRRDKWDLDDEGRYFRFNVDRGLEDVGLDESKKQKEIAAATGRYVESQVVLRQMKACKNNVAARDYRGPYRATFTLQGAPNSNKFVDRPSVTAALEQYLLPRFPLQQSRQRKIFVLHGLGGLGKTQLAANFARCHQPTFSCVLWLDGRSEDQLKQSLASYARKIPDSQISAKSKNSALKTEDELNAVVAEVLDWLARRDNSYWLMVFDNVDLDRQQGGTTGKYDIQKYFPGDHGSVLITTRLLELAQLGESKHLKTVDGELSKAIFSRWYGKVLVMDESGEKLLSLLDGLPLALAQAAAYLGETGYDIAAYVRLYQQQWADLMGSDTEPGSRPLLAYDQGSVATTWMISLKAIEATNKSAANLLRLWAFVDNKDMFHALLQAPTLDSGKLPDWVCEMASNEARFLNAARLLCRYSMIEANECVAGSYNMHPVVHRWASFMQNDVEIRTFLRLAVMLVVWSPNLGHCWDLKRRLLIHLNQCMKWGEQIQKSWWDLNDMKQIDTLRRLGDRYRQKQRLADTEAMYQWVLEGYERILGPAKSTTLIAANDLGRVYAKQGRFEKAVAVSLRALGGLKKIKNTDHELVLHEVRNLGLLYMKQGRLGKAEEMFHRAWRGYVRTGGCDDSMARITAADLAGLHDSPTNVDPSR</sequence>
<dbReference type="Gene3D" id="3.40.1090.10">
    <property type="entry name" value="Cytosolic phospholipase A2 catalytic domain"/>
    <property type="match status" value="1"/>
</dbReference>
<accession>A0AAN6PF19</accession>
<proteinExistence type="predicted"/>
<dbReference type="Proteomes" id="UP001303115">
    <property type="component" value="Unassembled WGS sequence"/>
</dbReference>
<feature type="short sequence motif" description="DGA/G" evidence="4">
    <location>
        <begin position="195"/>
        <end position="197"/>
    </location>
</feature>
<evidence type="ECO:0000259" key="5">
    <source>
        <dbReference type="PROSITE" id="PS51635"/>
    </source>
</evidence>
<evidence type="ECO:0000256" key="4">
    <source>
        <dbReference type="PROSITE-ProRule" id="PRU01161"/>
    </source>
</evidence>
<feature type="short sequence motif" description="GXSXG" evidence="4">
    <location>
        <begin position="49"/>
        <end position="53"/>
    </location>
</feature>
<protein>
    <submittedName>
        <fullName evidence="6">Acyl transferase/acyl hydrolase/lysophospholipase</fullName>
    </submittedName>
</protein>
<dbReference type="InterPro" id="IPR027417">
    <property type="entry name" value="P-loop_NTPase"/>
</dbReference>
<keyword evidence="3 4" id="KW-0443">Lipid metabolism</keyword>
<dbReference type="EMBL" id="MU854400">
    <property type="protein sequence ID" value="KAK4039462.1"/>
    <property type="molecule type" value="Genomic_DNA"/>
</dbReference>
<dbReference type="PROSITE" id="PS51635">
    <property type="entry name" value="PNPLA"/>
    <property type="match status" value="1"/>
</dbReference>
<feature type="domain" description="PNPLA" evidence="5">
    <location>
        <begin position="9"/>
        <end position="208"/>
    </location>
</feature>
<dbReference type="GO" id="GO:0016740">
    <property type="term" value="F:transferase activity"/>
    <property type="evidence" value="ECO:0007669"/>
    <property type="project" value="UniProtKB-KW"/>
</dbReference>
<dbReference type="GO" id="GO:0016042">
    <property type="term" value="P:lipid catabolic process"/>
    <property type="evidence" value="ECO:0007669"/>
    <property type="project" value="UniProtKB-UniRule"/>
</dbReference>
<dbReference type="GO" id="GO:0046486">
    <property type="term" value="P:glycerolipid metabolic process"/>
    <property type="evidence" value="ECO:0007669"/>
    <property type="project" value="UniProtKB-ARBA"/>
</dbReference>
<dbReference type="Gene3D" id="3.40.50.300">
    <property type="entry name" value="P-loop containing nucleotide triphosphate hydrolases"/>
    <property type="match status" value="1"/>
</dbReference>
<keyword evidence="7" id="KW-1185">Reference proteome</keyword>
<dbReference type="SUPFAM" id="SSF48452">
    <property type="entry name" value="TPR-like"/>
    <property type="match status" value="1"/>
</dbReference>
<dbReference type="Gene3D" id="1.25.40.10">
    <property type="entry name" value="Tetratricopeptide repeat domain"/>
    <property type="match status" value="1"/>
</dbReference>
<dbReference type="GO" id="GO:0047499">
    <property type="term" value="F:calcium-independent phospholipase A2 activity"/>
    <property type="evidence" value="ECO:0007669"/>
    <property type="project" value="TreeGrafter"/>
</dbReference>
<reference evidence="7" key="1">
    <citation type="journal article" date="2023" name="Mol. Phylogenet. Evol.">
        <title>Genome-scale phylogeny and comparative genomics of the fungal order Sordariales.</title>
        <authorList>
            <person name="Hensen N."/>
            <person name="Bonometti L."/>
            <person name="Westerberg I."/>
            <person name="Brannstrom I.O."/>
            <person name="Guillou S."/>
            <person name="Cros-Aarteil S."/>
            <person name="Calhoun S."/>
            <person name="Haridas S."/>
            <person name="Kuo A."/>
            <person name="Mondo S."/>
            <person name="Pangilinan J."/>
            <person name="Riley R."/>
            <person name="LaButti K."/>
            <person name="Andreopoulos B."/>
            <person name="Lipzen A."/>
            <person name="Chen C."/>
            <person name="Yan M."/>
            <person name="Daum C."/>
            <person name="Ng V."/>
            <person name="Clum A."/>
            <person name="Steindorff A."/>
            <person name="Ohm R.A."/>
            <person name="Martin F."/>
            <person name="Silar P."/>
            <person name="Natvig D.O."/>
            <person name="Lalanne C."/>
            <person name="Gautier V."/>
            <person name="Ament-Velasquez S.L."/>
            <person name="Kruys A."/>
            <person name="Hutchinson M.I."/>
            <person name="Powell A.J."/>
            <person name="Barry K."/>
            <person name="Miller A.N."/>
            <person name="Grigoriev I.V."/>
            <person name="Debuchy R."/>
            <person name="Gladieux P."/>
            <person name="Hiltunen Thoren M."/>
            <person name="Johannesson H."/>
        </authorList>
    </citation>
    <scope>NUCLEOTIDE SEQUENCE [LARGE SCALE GENOMIC DNA]</scope>
    <source>
        <strain evidence="7">CBS 284.82</strain>
    </source>
</reference>
<dbReference type="InterPro" id="IPR016035">
    <property type="entry name" value="Acyl_Trfase/lysoPLipase"/>
</dbReference>
<dbReference type="InterPro" id="IPR011990">
    <property type="entry name" value="TPR-like_helical_dom_sf"/>
</dbReference>
<dbReference type="SUPFAM" id="SSF52540">
    <property type="entry name" value="P-loop containing nucleoside triphosphate hydrolases"/>
    <property type="match status" value="1"/>
</dbReference>
<comment type="caution">
    <text evidence="6">The sequence shown here is derived from an EMBL/GenBank/DDBJ whole genome shotgun (WGS) entry which is preliminary data.</text>
</comment>
<evidence type="ECO:0000256" key="3">
    <source>
        <dbReference type="ARBA" id="ARBA00023098"/>
    </source>
</evidence>